<comment type="caution">
    <text evidence="2">The sequence shown here is derived from an EMBL/GenBank/DDBJ whole genome shotgun (WGS) entry which is preliminary data.</text>
</comment>
<dbReference type="AlphaFoldDB" id="A0A8S9KZM8"/>
<evidence type="ECO:0000313" key="2">
    <source>
        <dbReference type="EMBL" id="KAF2599187.1"/>
    </source>
</evidence>
<gene>
    <name evidence="2" type="ORF">F2Q68_00011801</name>
</gene>
<feature type="region of interest" description="Disordered" evidence="1">
    <location>
        <begin position="120"/>
        <end position="195"/>
    </location>
</feature>
<feature type="compositionally biased region" description="Basic and acidic residues" evidence="1">
    <location>
        <begin position="142"/>
        <end position="152"/>
    </location>
</feature>
<name>A0A8S9KZM8_BRACR</name>
<feature type="region of interest" description="Disordered" evidence="1">
    <location>
        <begin position="214"/>
        <end position="247"/>
    </location>
</feature>
<protein>
    <submittedName>
        <fullName evidence="2">Uncharacterized protein</fullName>
    </submittedName>
</protein>
<reference evidence="2" key="1">
    <citation type="submission" date="2019-12" db="EMBL/GenBank/DDBJ databases">
        <title>Genome sequencing and annotation of Brassica cretica.</title>
        <authorList>
            <person name="Studholme D.J."/>
            <person name="Sarris P.F."/>
        </authorList>
    </citation>
    <scope>NUCLEOTIDE SEQUENCE</scope>
    <source>
        <strain evidence="2">PFS-001/15</strain>
        <tissue evidence="2">Leaf</tissue>
    </source>
</reference>
<proteinExistence type="predicted"/>
<dbReference type="Proteomes" id="UP000712281">
    <property type="component" value="Unassembled WGS sequence"/>
</dbReference>
<feature type="compositionally biased region" description="Polar residues" evidence="1">
    <location>
        <begin position="222"/>
        <end position="235"/>
    </location>
</feature>
<organism evidence="2 3">
    <name type="scientific">Brassica cretica</name>
    <name type="common">Mustard</name>
    <dbReference type="NCBI Taxonomy" id="69181"/>
    <lineage>
        <taxon>Eukaryota</taxon>
        <taxon>Viridiplantae</taxon>
        <taxon>Streptophyta</taxon>
        <taxon>Embryophyta</taxon>
        <taxon>Tracheophyta</taxon>
        <taxon>Spermatophyta</taxon>
        <taxon>Magnoliopsida</taxon>
        <taxon>eudicotyledons</taxon>
        <taxon>Gunneridae</taxon>
        <taxon>Pentapetalae</taxon>
        <taxon>rosids</taxon>
        <taxon>malvids</taxon>
        <taxon>Brassicales</taxon>
        <taxon>Brassicaceae</taxon>
        <taxon>Brassiceae</taxon>
        <taxon>Brassica</taxon>
    </lineage>
</organism>
<evidence type="ECO:0000256" key="1">
    <source>
        <dbReference type="SAM" id="MobiDB-lite"/>
    </source>
</evidence>
<sequence length="272" mass="30202">MHQSPHDQEDLFMATLALFEVSSIQTPTALFSFISGRDQHLSNSKEDSKESQLSLKTFQGGLERTASRPYSPSSHPITISIDKIDPSPIHLIDPASVPATFGIKDFKAPDQGEAMVFYSEEEDSFDSSPYSNIDETDQAWSSKEDGCERSCSADEYSSSEYDPGEESPEPEPPDHSQANTRFYKKGEEDECDPYPTQACNPLKKSLMPASYGVTPYKVPGRSKSTTARKAQSTPAATKKQCRTKRGNTSDYLVFSGSSMDPEVYLRWEADMK</sequence>
<feature type="compositionally biased region" description="Acidic residues" evidence="1">
    <location>
        <begin position="162"/>
        <end position="171"/>
    </location>
</feature>
<dbReference type="EMBL" id="QGKW02000717">
    <property type="protein sequence ID" value="KAF2599187.1"/>
    <property type="molecule type" value="Genomic_DNA"/>
</dbReference>
<accession>A0A8S9KZM8</accession>
<evidence type="ECO:0000313" key="3">
    <source>
        <dbReference type="Proteomes" id="UP000712281"/>
    </source>
</evidence>